<evidence type="ECO:0000256" key="1">
    <source>
        <dbReference type="SAM" id="MobiDB-lite"/>
    </source>
</evidence>
<sequence length="87" mass="9431">MKTIPKTLFIGSSMVLALGLSSCTTTYDAHGRPVETIDPGAAVVGALAIGAIGYAIGENNSHDHHKHYKHGHHRPPHHGHHGHHRRR</sequence>
<feature type="transmembrane region" description="Helical" evidence="2">
    <location>
        <begin position="39"/>
        <end position="57"/>
    </location>
</feature>
<feature type="compositionally biased region" description="Basic residues" evidence="1">
    <location>
        <begin position="63"/>
        <end position="87"/>
    </location>
</feature>
<keyword evidence="2" id="KW-1133">Transmembrane helix</keyword>
<feature type="region of interest" description="Disordered" evidence="1">
    <location>
        <begin position="59"/>
        <end position="87"/>
    </location>
</feature>
<dbReference type="Proteomes" id="UP000557872">
    <property type="component" value="Unassembled WGS sequence"/>
</dbReference>
<keyword evidence="5" id="KW-1185">Reference proteome</keyword>
<dbReference type="AlphaFoldDB" id="A0A851GPS6"/>
<evidence type="ECO:0000256" key="2">
    <source>
        <dbReference type="SAM" id="Phobius"/>
    </source>
</evidence>
<reference evidence="4 5" key="1">
    <citation type="submission" date="2020-07" db="EMBL/GenBank/DDBJ databases">
        <title>Roseicoccus Jingziensis gen. nov., sp. nov., isolated from coastal seawater.</title>
        <authorList>
            <person name="Feng X."/>
        </authorList>
    </citation>
    <scope>NUCLEOTIDE SEQUENCE [LARGE SCALE GENOMIC DNA]</scope>
    <source>
        <strain evidence="4 5">N1E253</strain>
    </source>
</reference>
<feature type="chain" id="PRO_5032735225" description="Lipoprotein" evidence="3">
    <location>
        <begin position="18"/>
        <end position="87"/>
    </location>
</feature>
<dbReference type="PROSITE" id="PS51257">
    <property type="entry name" value="PROKAR_LIPOPROTEIN"/>
    <property type="match status" value="1"/>
</dbReference>
<name>A0A851GPS6_9BACT</name>
<dbReference type="EMBL" id="JACBAZ010000006">
    <property type="protein sequence ID" value="NWK56830.1"/>
    <property type="molecule type" value="Genomic_DNA"/>
</dbReference>
<feature type="signal peptide" evidence="3">
    <location>
        <begin position="1"/>
        <end position="17"/>
    </location>
</feature>
<organism evidence="4 5">
    <name type="scientific">Oceaniferula marina</name>
    <dbReference type="NCBI Taxonomy" id="2748318"/>
    <lineage>
        <taxon>Bacteria</taxon>
        <taxon>Pseudomonadati</taxon>
        <taxon>Verrucomicrobiota</taxon>
        <taxon>Verrucomicrobiia</taxon>
        <taxon>Verrucomicrobiales</taxon>
        <taxon>Verrucomicrobiaceae</taxon>
        <taxon>Oceaniferula</taxon>
    </lineage>
</organism>
<evidence type="ECO:0000313" key="4">
    <source>
        <dbReference type="EMBL" id="NWK56830.1"/>
    </source>
</evidence>
<keyword evidence="3" id="KW-0732">Signal</keyword>
<keyword evidence="2" id="KW-0812">Transmembrane</keyword>
<protein>
    <recommendedName>
        <fullName evidence="6">Lipoprotein</fullName>
    </recommendedName>
</protein>
<evidence type="ECO:0000256" key="3">
    <source>
        <dbReference type="SAM" id="SignalP"/>
    </source>
</evidence>
<dbReference type="RefSeq" id="WP_178933658.1">
    <property type="nucleotide sequence ID" value="NZ_JACBAZ010000006.1"/>
</dbReference>
<keyword evidence="2" id="KW-0472">Membrane</keyword>
<comment type="caution">
    <text evidence="4">The sequence shown here is derived from an EMBL/GenBank/DDBJ whole genome shotgun (WGS) entry which is preliminary data.</text>
</comment>
<gene>
    <name evidence="4" type="ORF">HW115_14500</name>
</gene>
<evidence type="ECO:0008006" key="6">
    <source>
        <dbReference type="Google" id="ProtNLM"/>
    </source>
</evidence>
<evidence type="ECO:0000313" key="5">
    <source>
        <dbReference type="Proteomes" id="UP000557872"/>
    </source>
</evidence>
<proteinExistence type="predicted"/>
<accession>A0A851GPS6</accession>